<proteinExistence type="predicted"/>
<gene>
    <name evidence="1" type="ORF">OCTVUL_1B009771</name>
</gene>
<evidence type="ECO:0000313" key="2">
    <source>
        <dbReference type="Proteomes" id="UP001162480"/>
    </source>
</evidence>
<dbReference type="AlphaFoldDB" id="A0AA36BFQ6"/>
<protein>
    <submittedName>
        <fullName evidence="1">Uncharacterized protein</fullName>
    </submittedName>
</protein>
<evidence type="ECO:0000313" key="1">
    <source>
        <dbReference type="EMBL" id="CAI9733548.1"/>
    </source>
</evidence>
<keyword evidence="2" id="KW-1185">Reference proteome</keyword>
<dbReference type="EMBL" id="OX597827">
    <property type="protein sequence ID" value="CAI9733548.1"/>
    <property type="molecule type" value="Genomic_DNA"/>
</dbReference>
<organism evidence="1 2">
    <name type="scientific">Octopus vulgaris</name>
    <name type="common">Common octopus</name>
    <dbReference type="NCBI Taxonomy" id="6645"/>
    <lineage>
        <taxon>Eukaryota</taxon>
        <taxon>Metazoa</taxon>
        <taxon>Spiralia</taxon>
        <taxon>Lophotrochozoa</taxon>
        <taxon>Mollusca</taxon>
        <taxon>Cephalopoda</taxon>
        <taxon>Coleoidea</taxon>
        <taxon>Octopodiformes</taxon>
        <taxon>Octopoda</taxon>
        <taxon>Incirrata</taxon>
        <taxon>Octopodidae</taxon>
        <taxon>Octopus</taxon>
    </lineage>
</organism>
<sequence length="162" mass="19048">MSVCHSEGPLSATEGTYIHAHIQTLCIHTHTYIDILAQMYTQHISSNIHTLTHSHIHKHVYIHTHPSTTTYMSYVHKHKHTSATPYFETYFVHTFTHSHMCTYTRIQTVNKTHIQLMYDNNIKFIHKYCNTILTNLSVNAYTKKSHNYTHTHTHIYLVLFLT</sequence>
<name>A0AA36BFQ6_OCTVU</name>
<accession>A0AA36BFQ6</accession>
<dbReference type="Proteomes" id="UP001162480">
    <property type="component" value="Chromosome 14"/>
</dbReference>
<reference evidence="1" key="1">
    <citation type="submission" date="2023-08" db="EMBL/GenBank/DDBJ databases">
        <authorList>
            <person name="Alioto T."/>
            <person name="Alioto T."/>
            <person name="Gomez Garrido J."/>
        </authorList>
    </citation>
    <scope>NUCLEOTIDE SEQUENCE</scope>
</reference>